<dbReference type="SUPFAM" id="SSF53300">
    <property type="entry name" value="vWA-like"/>
    <property type="match status" value="1"/>
</dbReference>
<dbReference type="PROSITE" id="PS50234">
    <property type="entry name" value="VWFA"/>
    <property type="match status" value="1"/>
</dbReference>
<evidence type="ECO:0000256" key="2">
    <source>
        <dbReference type="ARBA" id="ARBA00022692"/>
    </source>
</evidence>
<dbReference type="RefSeq" id="WP_133575512.1">
    <property type="nucleotide sequence ID" value="NZ_SNYC01000004.1"/>
</dbReference>
<dbReference type="PANTHER" id="PTHR22550:SF5">
    <property type="entry name" value="LEUCINE ZIPPER PROTEIN 4"/>
    <property type="match status" value="1"/>
</dbReference>
<dbReference type="AlphaFoldDB" id="A0A4R6SUG7"/>
<dbReference type="Proteomes" id="UP000295620">
    <property type="component" value="Unassembled WGS sequence"/>
</dbReference>
<feature type="transmembrane region" description="Helical" evidence="5">
    <location>
        <begin position="306"/>
        <end position="326"/>
    </location>
</feature>
<feature type="transmembrane region" description="Helical" evidence="5">
    <location>
        <begin position="56"/>
        <end position="73"/>
    </location>
</feature>
<feature type="domain" description="VWFA" evidence="6">
    <location>
        <begin position="91"/>
        <end position="284"/>
    </location>
</feature>
<keyword evidence="4 5" id="KW-0472">Membrane</keyword>
<evidence type="ECO:0000256" key="5">
    <source>
        <dbReference type="SAM" id="Phobius"/>
    </source>
</evidence>
<evidence type="ECO:0000256" key="1">
    <source>
        <dbReference type="ARBA" id="ARBA00022475"/>
    </source>
</evidence>
<name>A0A4R6SUG7_9SPHI</name>
<protein>
    <submittedName>
        <fullName evidence="7">Ca-activated chloride channel family protein</fullName>
    </submittedName>
</protein>
<dbReference type="InterPro" id="IPR002035">
    <property type="entry name" value="VWF_A"/>
</dbReference>
<comment type="caution">
    <text evidence="7">The sequence shown here is derived from an EMBL/GenBank/DDBJ whole genome shotgun (WGS) entry which is preliminary data.</text>
</comment>
<evidence type="ECO:0000259" key="6">
    <source>
        <dbReference type="PROSITE" id="PS50234"/>
    </source>
</evidence>
<dbReference type="OrthoDB" id="6206554at2"/>
<dbReference type="InterPro" id="IPR050768">
    <property type="entry name" value="UPF0353/GerABKA_families"/>
</dbReference>
<dbReference type="Gene3D" id="3.40.50.410">
    <property type="entry name" value="von Willebrand factor, type A domain"/>
    <property type="match status" value="1"/>
</dbReference>
<dbReference type="InterPro" id="IPR036465">
    <property type="entry name" value="vWFA_dom_sf"/>
</dbReference>
<evidence type="ECO:0000313" key="8">
    <source>
        <dbReference type="Proteomes" id="UP000295620"/>
    </source>
</evidence>
<feature type="transmembrane region" description="Helical" evidence="5">
    <location>
        <begin position="6"/>
        <end position="28"/>
    </location>
</feature>
<gene>
    <name evidence="7" type="ORF">ATK78_1582</name>
</gene>
<keyword evidence="2 5" id="KW-0812">Transmembrane</keyword>
<dbReference type="Pfam" id="PF07584">
    <property type="entry name" value="BatA"/>
    <property type="match status" value="1"/>
</dbReference>
<evidence type="ECO:0000256" key="4">
    <source>
        <dbReference type="ARBA" id="ARBA00023136"/>
    </source>
</evidence>
<dbReference type="InterPro" id="IPR024163">
    <property type="entry name" value="Aerotolerance_reg_N"/>
</dbReference>
<proteinExistence type="predicted"/>
<keyword evidence="1" id="KW-1003">Cell membrane</keyword>
<dbReference type="SMART" id="SM00327">
    <property type="entry name" value="VWA"/>
    <property type="match status" value="1"/>
</dbReference>
<dbReference type="Pfam" id="PF00092">
    <property type="entry name" value="VWA"/>
    <property type="match status" value="1"/>
</dbReference>
<evidence type="ECO:0000313" key="7">
    <source>
        <dbReference type="EMBL" id="TDQ09428.1"/>
    </source>
</evidence>
<keyword evidence="3 5" id="KW-1133">Transmembrane helix</keyword>
<evidence type="ECO:0000256" key="3">
    <source>
        <dbReference type="ARBA" id="ARBA00022989"/>
    </source>
</evidence>
<dbReference type="PANTHER" id="PTHR22550">
    <property type="entry name" value="SPORE GERMINATION PROTEIN"/>
    <property type="match status" value="1"/>
</dbReference>
<keyword evidence="8" id="KW-1185">Reference proteome</keyword>
<organism evidence="7 8">
    <name type="scientific">Pedobacter metabolipauper</name>
    <dbReference type="NCBI Taxonomy" id="425513"/>
    <lineage>
        <taxon>Bacteria</taxon>
        <taxon>Pseudomonadati</taxon>
        <taxon>Bacteroidota</taxon>
        <taxon>Sphingobacteriia</taxon>
        <taxon>Sphingobacteriales</taxon>
        <taxon>Sphingobacteriaceae</taxon>
        <taxon>Pedobacter</taxon>
    </lineage>
</organism>
<reference evidence="7 8" key="1">
    <citation type="submission" date="2019-03" db="EMBL/GenBank/DDBJ databases">
        <title>Genomic Encyclopedia of Archaeal and Bacterial Type Strains, Phase II (KMG-II): from individual species to whole genera.</title>
        <authorList>
            <person name="Goeker M."/>
        </authorList>
    </citation>
    <scope>NUCLEOTIDE SEQUENCE [LARGE SCALE GENOMIC DNA]</scope>
    <source>
        <strain evidence="7 8">DSM 19035</strain>
    </source>
</reference>
<dbReference type="EMBL" id="SNYC01000004">
    <property type="protein sequence ID" value="TDQ09428.1"/>
    <property type="molecule type" value="Genomic_DNA"/>
</dbReference>
<sequence>MIDWIFQAPAAFALLLIVPVWCIFYWLYWRKQQPVIIISSVSAGNIRKAVFSPPDILFFLKMLALIFVIVALADPVSVRSEKYGLSKTDIAIVLALDVSGSMLIEDLKPNRLEALKAVVANFIAARSTDRFGLVIYAGESMVWSPLTSDSRFLLKKIAEMNNKEMADGTAIGLGLASAVNTIKSSTAKNKVIILLTDGENNAGFIDPLTASAIAKKYGVKVYTIGVGTTGKAPLPVTDLDGNKSYQYIDATLDEPLLKKIASETGGSYFRATDSKALKSIYTQINALEKTKADVQYRKVADPQYRYCIGIALFLVLLGQLLNLTFLRTVN</sequence>
<accession>A0A4R6SUG7</accession>